<feature type="compositionally biased region" description="Polar residues" evidence="1">
    <location>
        <begin position="12"/>
        <end position="26"/>
    </location>
</feature>
<feature type="region of interest" description="Disordered" evidence="1">
    <location>
        <begin position="174"/>
        <end position="217"/>
    </location>
</feature>
<keyword evidence="3" id="KW-1185">Reference proteome</keyword>
<dbReference type="Proteomes" id="UP001432027">
    <property type="component" value="Unassembled WGS sequence"/>
</dbReference>
<feature type="non-terminal residue" evidence="2">
    <location>
        <position position="1"/>
    </location>
</feature>
<comment type="caution">
    <text evidence="2">The sequence shown here is derived from an EMBL/GenBank/DDBJ whole genome shotgun (WGS) entry which is preliminary data.</text>
</comment>
<feature type="compositionally biased region" description="Basic and acidic residues" evidence="1">
    <location>
        <begin position="28"/>
        <end position="44"/>
    </location>
</feature>
<organism evidence="2 3">
    <name type="scientific">Pristionchus entomophagus</name>
    <dbReference type="NCBI Taxonomy" id="358040"/>
    <lineage>
        <taxon>Eukaryota</taxon>
        <taxon>Metazoa</taxon>
        <taxon>Ecdysozoa</taxon>
        <taxon>Nematoda</taxon>
        <taxon>Chromadorea</taxon>
        <taxon>Rhabditida</taxon>
        <taxon>Rhabditina</taxon>
        <taxon>Diplogasteromorpha</taxon>
        <taxon>Diplogasteroidea</taxon>
        <taxon>Neodiplogasteridae</taxon>
        <taxon>Pristionchus</taxon>
    </lineage>
</organism>
<feature type="compositionally biased region" description="Basic and acidic residues" evidence="1">
    <location>
        <begin position="191"/>
        <end position="201"/>
    </location>
</feature>
<dbReference type="AlphaFoldDB" id="A0AAV5UD09"/>
<evidence type="ECO:0000313" key="2">
    <source>
        <dbReference type="EMBL" id="GMT04835.1"/>
    </source>
</evidence>
<name>A0AAV5UD09_9BILA</name>
<feature type="compositionally biased region" description="Basic residues" evidence="1">
    <location>
        <begin position="1"/>
        <end position="11"/>
    </location>
</feature>
<feature type="region of interest" description="Disordered" evidence="1">
    <location>
        <begin position="1"/>
        <end position="52"/>
    </location>
</feature>
<reference evidence="2" key="1">
    <citation type="submission" date="2023-10" db="EMBL/GenBank/DDBJ databases">
        <title>Genome assembly of Pristionchus species.</title>
        <authorList>
            <person name="Yoshida K."/>
            <person name="Sommer R.J."/>
        </authorList>
    </citation>
    <scope>NUCLEOTIDE SEQUENCE</scope>
    <source>
        <strain evidence="2">RS0144</strain>
    </source>
</reference>
<evidence type="ECO:0000256" key="1">
    <source>
        <dbReference type="SAM" id="MobiDB-lite"/>
    </source>
</evidence>
<proteinExistence type="predicted"/>
<gene>
    <name evidence="2" type="ORF">PENTCL1PPCAC_27009</name>
</gene>
<dbReference type="EMBL" id="BTSX01000006">
    <property type="protein sequence ID" value="GMT04835.1"/>
    <property type="molecule type" value="Genomic_DNA"/>
</dbReference>
<sequence length="707" mass="80207">EVEMPRKRKLSKTTNGSELTVRITRSQARKDAGSSEKEGNGSKKEIKKIRRTADVDISTQQLVNIEKESDSVAERRRSARIGTTKNDTIRSQGNKQKEQMKKIGSAVRSRAVSVVNCKRKVAVKSEERSNTDKEKVPIRALTDVTKEDKDDGNNLFDDVESTVVKKEEKMDIVKGAEVKSEDEKEDSQEWSTKKDDHTMKEEDLEENLPAESLKYTKEEVGSPIVKGELKTREKRDHIKKLEDEEKNAKDTDLIQSVHDVLMGVINRVEEEERRNVELGEDVMSETIPIKDQSMREETGKKKDEIIDPYLKIPADTVLKKEEIHNQCMKRAADAVPMDTTLDENDIVKDDKPDEGKEGVIAKTLPSMDQVIPIDTIHIVEDNTRVQIRPNFDQSPLLIGNQRYLEEPLPVIDVQPDFFDQLTLGFSEVETSHKYLPSIEAQLKYSDQSAFGFNGDSSQYDLSSFTLEPFFDCSLPNNDDQSDFSDESDPGISEGAVHQPLPSIDCFGQTFPGPIKKVVNNASPVEAIPRSRIIMEYNVPPSPIYNVVVGPIWKDDMDSTVMVNQFFCWISAIKPLRILKKARFVFLSLAFHSPEKERQILSMSPIVIGKTSVEVTYPTVMSIHFDGEKLTLEDVEEFLVSIFTSVCSVDELPQSSSVDWEGKRNERVVIAKMGDSDEVIQMMAIPIRKWKETSIRMDVFRDLHTHSY</sequence>
<evidence type="ECO:0000313" key="3">
    <source>
        <dbReference type="Proteomes" id="UP001432027"/>
    </source>
</evidence>
<accession>A0AAV5UD09</accession>
<protein>
    <submittedName>
        <fullName evidence="2">Uncharacterized protein</fullName>
    </submittedName>
</protein>
<feature type="region of interest" description="Disordered" evidence="1">
    <location>
        <begin position="68"/>
        <end position="99"/>
    </location>
</feature>
<feature type="compositionally biased region" description="Polar residues" evidence="1">
    <location>
        <begin position="81"/>
        <end position="94"/>
    </location>
</feature>